<evidence type="ECO:0000313" key="1">
    <source>
        <dbReference type="EMBL" id="CAB5320319.1"/>
    </source>
</evidence>
<dbReference type="VEuPathDB" id="FungiDB:RhiirFUN_020250"/>
<dbReference type="Proteomes" id="UP000684084">
    <property type="component" value="Unassembled WGS sequence"/>
</dbReference>
<dbReference type="AlphaFoldDB" id="A0A916DY70"/>
<organism evidence="1 2">
    <name type="scientific">Rhizophagus irregularis</name>
    <dbReference type="NCBI Taxonomy" id="588596"/>
    <lineage>
        <taxon>Eukaryota</taxon>
        <taxon>Fungi</taxon>
        <taxon>Fungi incertae sedis</taxon>
        <taxon>Mucoromycota</taxon>
        <taxon>Glomeromycotina</taxon>
        <taxon>Glomeromycetes</taxon>
        <taxon>Glomerales</taxon>
        <taxon>Glomeraceae</taxon>
        <taxon>Rhizophagus</taxon>
    </lineage>
</organism>
<evidence type="ECO:0000313" key="2">
    <source>
        <dbReference type="Proteomes" id="UP000684084"/>
    </source>
</evidence>
<name>A0A916DY70_9GLOM</name>
<sequence length="144" mass="16598">MPLRRLEISVKSAELFNEVIRSLKLEERRLFVIKKCIADCNGYPRTLEKFYQVFISNKEARKIHNYSYLITILANHIREWYKDISFHIIKLALLGKSIKLSHIIITNDGKKSVSTLISSGVYINSLTKKSEADYVIPTSHLIGS</sequence>
<accession>A0A916DY70</accession>
<protein>
    <submittedName>
        <fullName evidence="1">Uncharacterized protein</fullName>
    </submittedName>
</protein>
<dbReference type="EMBL" id="CAGKOT010000003">
    <property type="protein sequence ID" value="CAB5320319.1"/>
    <property type="molecule type" value="Genomic_DNA"/>
</dbReference>
<gene>
    <name evidence="1" type="ORF">CHRIB12_LOCUS2148</name>
</gene>
<proteinExistence type="predicted"/>
<dbReference type="OrthoDB" id="10274391at2759"/>
<comment type="caution">
    <text evidence="1">The sequence shown here is derived from an EMBL/GenBank/DDBJ whole genome shotgun (WGS) entry which is preliminary data.</text>
</comment>
<reference evidence="1" key="1">
    <citation type="submission" date="2020-05" db="EMBL/GenBank/DDBJ databases">
        <authorList>
            <person name="Rincon C."/>
            <person name="Sanders R I."/>
            <person name="Robbins C."/>
            <person name="Chaturvedi A."/>
        </authorList>
    </citation>
    <scope>NUCLEOTIDE SEQUENCE</scope>
    <source>
        <strain evidence="1">CHB12</strain>
    </source>
</reference>